<evidence type="ECO:0000313" key="17">
    <source>
        <dbReference type="Proteomes" id="UP000095488"/>
    </source>
</evidence>
<evidence type="ECO:0000256" key="4">
    <source>
        <dbReference type="ARBA" id="ARBA00022741"/>
    </source>
</evidence>
<evidence type="ECO:0000256" key="8">
    <source>
        <dbReference type="ARBA" id="ARBA00022839"/>
    </source>
</evidence>
<dbReference type="RefSeq" id="WP_055260133.1">
    <property type="nucleotide sequence ID" value="NZ_CABIXL010000008.1"/>
</dbReference>
<proteinExistence type="inferred from homology"/>
<dbReference type="EC" id="3.1.-.-" evidence="14"/>
<dbReference type="InterPro" id="IPR011604">
    <property type="entry name" value="PDDEXK-like_dom_sf"/>
</dbReference>
<evidence type="ECO:0000256" key="6">
    <source>
        <dbReference type="ARBA" id="ARBA00022801"/>
    </source>
</evidence>
<dbReference type="Pfam" id="PF12705">
    <property type="entry name" value="PDDEXK_1"/>
    <property type="match status" value="1"/>
</dbReference>
<name>A0ABM9USA6_SARVE</name>
<comment type="subunit">
    <text evidence="14">Heterodimer of AddA and AddB.</text>
</comment>
<gene>
    <name evidence="14 16" type="primary">addB</name>
    <name evidence="16" type="ORF">ERS852473_02144</name>
</gene>
<dbReference type="SUPFAM" id="SSF52540">
    <property type="entry name" value="P-loop containing nucleoside triphosphate hydrolases"/>
    <property type="match status" value="2"/>
</dbReference>
<dbReference type="Gene3D" id="3.40.50.300">
    <property type="entry name" value="P-loop containing nucleotide triphosphate hydrolases"/>
    <property type="match status" value="3"/>
</dbReference>
<keyword evidence="11 14" id="KW-0411">Iron-sulfur</keyword>
<feature type="domain" description="UvrD-like helicase C-terminal" evidence="15">
    <location>
        <begin position="273"/>
        <end position="560"/>
    </location>
</feature>
<evidence type="ECO:0000256" key="13">
    <source>
        <dbReference type="ARBA" id="ARBA00023204"/>
    </source>
</evidence>
<evidence type="ECO:0000256" key="7">
    <source>
        <dbReference type="ARBA" id="ARBA00022806"/>
    </source>
</evidence>
<keyword evidence="5 14" id="KW-0227">DNA damage</keyword>
<organism evidence="16 17">
    <name type="scientific">Sarcina ventriculi</name>
    <name type="common">Clostridium ventriculi</name>
    <dbReference type="NCBI Taxonomy" id="1267"/>
    <lineage>
        <taxon>Bacteria</taxon>
        <taxon>Bacillati</taxon>
        <taxon>Bacillota</taxon>
        <taxon>Clostridia</taxon>
        <taxon>Eubacteriales</taxon>
        <taxon>Clostridiaceae</taxon>
        <taxon>Sarcina</taxon>
    </lineage>
</organism>
<comment type="caution">
    <text evidence="16">The sequence shown here is derived from an EMBL/GenBank/DDBJ whole genome shotgun (WGS) entry which is preliminary data.</text>
</comment>
<dbReference type="Gene3D" id="6.10.140.1030">
    <property type="match status" value="1"/>
</dbReference>
<keyword evidence="7 14" id="KW-0347">Helicase</keyword>
<accession>A0ABM9USA6</accession>
<feature type="binding site" evidence="14">
    <location>
        <position position="786"/>
    </location>
    <ligand>
        <name>[4Fe-4S] cluster</name>
        <dbReference type="ChEBI" id="CHEBI:49883"/>
    </ligand>
</feature>
<evidence type="ECO:0000256" key="14">
    <source>
        <dbReference type="HAMAP-Rule" id="MF_01452"/>
    </source>
</evidence>
<evidence type="ECO:0000256" key="2">
    <source>
        <dbReference type="ARBA" id="ARBA00022722"/>
    </source>
</evidence>
<keyword evidence="10 14" id="KW-0408">Iron</keyword>
<feature type="binding site" evidence="14">
    <location>
        <position position="1110"/>
    </location>
    <ligand>
        <name>[4Fe-4S] cluster</name>
        <dbReference type="ChEBI" id="CHEBI:49883"/>
    </ligand>
</feature>
<dbReference type="NCBIfam" id="TIGR02773">
    <property type="entry name" value="addB_Gpos"/>
    <property type="match status" value="1"/>
</dbReference>
<protein>
    <recommendedName>
        <fullName evidence="14">ATP-dependent helicase/deoxyribonuclease subunit B</fullName>
        <ecNumber evidence="14">3.1.-.-</ecNumber>
    </recommendedName>
    <alternativeName>
        <fullName evidence="14">ATP-dependent helicase/nuclease subunit AddB</fullName>
    </alternativeName>
</protein>
<dbReference type="PANTHER" id="PTHR30591:SF1">
    <property type="entry name" value="RECBCD ENZYME SUBUNIT RECC"/>
    <property type="match status" value="1"/>
</dbReference>
<dbReference type="GO" id="GO:0016787">
    <property type="term" value="F:hydrolase activity"/>
    <property type="evidence" value="ECO:0007669"/>
    <property type="project" value="UniProtKB-KW"/>
</dbReference>
<comment type="cofactor">
    <cofactor evidence="14">
        <name>[4Fe-4S] cluster</name>
        <dbReference type="ChEBI" id="CHEBI:49883"/>
    </cofactor>
    <text evidence="14">Binds 1 [4Fe-4S] cluster.</text>
</comment>
<comment type="miscellaneous">
    <text evidence="14">Despite having conserved helicase domains, this subunit does not have helicase activity.</text>
</comment>
<keyword evidence="12 14" id="KW-0238">DNA-binding</keyword>
<dbReference type="EMBL" id="CYZR01000008">
    <property type="protein sequence ID" value="CUO18473.1"/>
    <property type="molecule type" value="Genomic_DNA"/>
</dbReference>
<dbReference type="PROSITE" id="PS51217">
    <property type="entry name" value="UVRD_HELICASE_CTER"/>
    <property type="match status" value="1"/>
</dbReference>
<evidence type="ECO:0000256" key="12">
    <source>
        <dbReference type="ARBA" id="ARBA00023125"/>
    </source>
</evidence>
<evidence type="ECO:0000313" key="16">
    <source>
        <dbReference type="EMBL" id="CUO18473.1"/>
    </source>
</evidence>
<keyword evidence="17" id="KW-1185">Reference proteome</keyword>
<dbReference type="HAMAP" id="MF_01452">
    <property type="entry name" value="AddB_type1"/>
    <property type="match status" value="1"/>
</dbReference>
<keyword evidence="6 14" id="KW-0378">Hydrolase</keyword>
<sequence>MALRIIYGRAGTGKSKFCIRQIKNKIENSNKLVLIVPEQFTFQTENRMLEEIGEKYVLKAEVLSFKRLAYKVFNSCGGSDKSLISDAGTSMLIYKVLEELGKELATFATASKKQGFIDVLSKTITEFKKYNVDNSILENVLKDIDDEDLHNKLKDLSVLFNCFNDKLHKGHIDGEDRLSLLNEKLNDCSIYDGAEIFIDEFTTFTPIQLEIITKLLKKAKNVNITLSMDNINSKALDSDLFTTTKSTERKLLKVLEENNIKFNGYVDLNKDVPYRFVNRKELQAIEKNIYAYPFERYDSDNERVRLYRANNSYDEMEFIAKDILRLVRDKGYRFKDISVVCRQIDAYEKISSVIFNEYEIPYYIDKKMDVASNPLIILLNSAVDIITKNWNYESVFRYLKSGLVEIDTDDIDKLENYVLGNGIRGDRWKEESWEYLSNVIFRQDSISDDDKKRLLEINEIKNKVREPLNRFYKKTKGIKKLKEHAVALYEFLEDDIKVFDKIDSYVKYFEDNDIPKKAKEYSQVVDILIEVLEQIVDLLGNEDVELQEFMKILNVGLSKYEMGLIPVALDQVTIGDITRVKSKGAKALYIVGFNDGVLPSNNSEEGILSDLDRLTLKEKGIELASDTRTKIFEEQFLVYTALTIAEDYLVLTYPLADFEGKSLRPSIIIHKVRKILPKLKEESENFKLINNGDKYFKVSAPKPTFNELIKVVRDDFDNKSVEDYWRSVYAWFLNNNGKNKSDAIFKGLNYSNLTENISREKIKEIYSDGGNRLNLSVSRLEKYSECPFGYYVQYGLRARDRKIYELSAPDLGSFMHEILDEFTEEVKKRRIKWSDLNQEKCREIIEELVDREIKNNEKSILNSSKRYKYFTDRFKRILTKSVTIISEHMKRSEFQVFKNEFSFGDYKDSNPIKLNLPSGEEVFLKGRIDRIDSLDLEGNTYLRIIDYKSGNKKFDLNKFYNGLQIQLLVYLDALIKNSKEIINKQAYPGAIFYFKLDDPIIKSDKKLKDDEISIEVLKELKMDGLLLKDIKIVKAMDNELESGEYSMIIPARMNKGEELGKQDSMITMKQFDILREYVNKKILEICDLMISGNIDIKPCKDKDMAVCEYCDYSHICQFDISLKDNKYNIIHNVNKKKLWNDMSEKTGIDLGGEEDGN</sequence>
<dbReference type="InterPro" id="IPR014140">
    <property type="entry name" value="DNA_helicase_suAddB"/>
</dbReference>
<evidence type="ECO:0000256" key="11">
    <source>
        <dbReference type="ARBA" id="ARBA00023014"/>
    </source>
</evidence>
<evidence type="ECO:0000256" key="9">
    <source>
        <dbReference type="ARBA" id="ARBA00022840"/>
    </source>
</evidence>
<keyword evidence="1 14" id="KW-0004">4Fe-4S</keyword>
<feature type="binding site" evidence="14">
    <location>
        <position position="1116"/>
    </location>
    <ligand>
        <name>[4Fe-4S] cluster</name>
        <dbReference type="ChEBI" id="CHEBI:49883"/>
    </ligand>
</feature>
<keyword evidence="9 14" id="KW-0067">ATP-binding</keyword>
<keyword evidence="3 14" id="KW-0479">Metal-binding</keyword>
<dbReference type="Proteomes" id="UP000095488">
    <property type="component" value="Unassembled WGS sequence"/>
</dbReference>
<evidence type="ECO:0000256" key="3">
    <source>
        <dbReference type="ARBA" id="ARBA00022723"/>
    </source>
</evidence>
<dbReference type="PANTHER" id="PTHR30591">
    <property type="entry name" value="RECBCD ENZYME SUBUNIT RECC"/>
    <property type="match status" value="1"/>
</dbReference>
<dbReference type="InterPro" id="IPR027417">
    <property type="entry name" value="P-loop_NTPase"/>
</dbReference>
<keyword evidence="13 14" id="KW-0234">DNA repair</keyword>
<evidence type="ECO:0000256" key="10">
    <source>
        <dbReference type="ARBA" id="ARBA00023004"/>
    </source>
</evidence>
<keyword evidence="8 14" id="KW-0269">Exonuclease</keyword>
<reference evidence="16 17" key="1">
    <citation type="submission" date="2015-09" db="EMBL/GenBank/DDBJ databases">
        <authorList>
            <consortium name="Pathogen Informatics"/>
        </authorList>
    </citation>
    <scope>NUCLEOTIDE SEQUENCE [LARGE SCALE GENOMIC DNA]</scope>
    <source>
        <strain evidence="16 17">2789STDY5834858</strain>
    </source>
</reference>
<feature type="binding site" evidence="14">
    <location>
        <position position="1107"/>
    </location>
    <ligand>
        <name>[4Fe-4S] cluster</name>
        <dbReference type="ChEBI" id="CHEBI:49883"/>
    </ligand>
</feature>
<dbReference type="Gene3D" id="3.90.320.10">
    <property type="match status" value="1"/>
</dbReference>
<comment type="cofactor">
    <cofactor evidence="14">
        <name>Mg(2+)</name>
        <dbReference type="ChEBI" id="CHEBI:18420"/>
    </cofactor>
</comment>
<dbReference type="GO" id="GO:0004386">
    <property type="term" value="F:helicase activity"/>
    <property type="evidence" value="ECO:0007669"/>
    <property type="project" value="UniProtKB-KW"/>
</dbReference>
<evidence type="ECO:0000259" key="15">
    <source>
        <dbReference type="PROSITE" id="PS51217"/>
    </source>
</evidence>
<comment type="function">
    <text evidence="14">The heterodimer acts as both an ATP-dependent DNA helicase and an ATP-dependent, dual-direction single-stranded exonuclease. Recognizes the chi site generating a DNA molecule suitable for the initiation of homologous recombination. The AddB subunit has 5' -&gt; 3' nuclease activity but not helicase activity.</text>
</comment>
<dbReference type="Pfam" id="PF21445">
    <property type="entry name" value="ADDB_N"/>
    <property type="match status" value="1"/>
</dbReference>
<dbReference type="InterPro" id="IPR049035">
    <property type="entry name" value="ADDB_N"/>
</dbReference>
<evidence type="ECO:0000256" key="5">
    <source>
        <dbReference type="ARBA" id="ARBA00022763"/>
    </source>
</evidence>
<keyword evidence="2 14" id="KW-0540">Nuclease</keyword>
<comment type="similarity">
    <text evidence="14">Belongs to the helicase family. AddB/RexB type 1 subfamily.</text>
</comment>
<dbReference type="InterPro" id="IPR014017">
    <property type="entry name" value="DNA_helicase_UvrD-like_C"/>
</dbReference>
<keyword evidence="4 14" id="KW-0547">Nucleotide-binding</keyword>
<dbReference type="InterPro" id="IPR038726">
    <property type="entry name" value="PDDEXK_AddAB-type"/>
</dbReference>
<evidence type="ECO:0000256" key="1">
    <source>
        <dbReference type="ARBA" id="ARBA00022485"/>
    </source>
</evidence>